<evidence type="ECO:0000256" key="2">
    <source>
        <dbReference type="ARBA" id="ARBA00021200"/>
    </source>
</evidence>
<keyword evidence="3" id="KW-0813">Transport</keyword>
<dbReference type="OrthoDB" id="8195111at2759"/>
<keyword evidence="6" id="KW-0732">Signal</keyword>
<dbReference type="Proteomes" id="UP000502823">
    <property type="component" value="Unassembled WGS sequence"/>
</dbReference>
<accession>A0A6L2PBF8</accession>
<comment type="caution">
    <text evidence="10">The sequence shown here is derived from an EMBL/GenBank/DDBJ whole genome shotgun (WGS) entry which is preliminary data.</text>
</comment>
<comment type="subcellular location">
    <subcellularLocation>
        <location evidence="1">Cell membrane</location>
        <topology evidence="1">Single-pass type I membrane protein</topology>
    </subcellularLocation>
</comment>
<protein>
    <recommendedName>
        <fullName evidence="2">Protein amnionless</fullName>
    </recommendedName>
</protein>
<gene>
    <name evidence="10" type="ORF">Cfor_03340</name>
</gene>
<dbReference type="AlphaFoldDB" id="A0A6L2PBF8"/>
<keyword evidence="7" id="KW-0653">Protein transport</keyword>
<evidence type="ECO:0000256" key="7">
    <source>
        <dbReference type="ARBA" id="ARBA00022927"/>
    </source>
</evidence>
<dbReference type="GO" id="GO:0016324">
    <property type="term" value="C:apical plasma membrane"/>
    <property type="evidence" value="ECO:0007669"/>
    <property type="project" value="TreeGrafter"/>
</dbReference>
<reference evidence="11" key="1">
    <citation type="submission" date="2020-01" db="EMBL/GenBank/DDBJ databases">
        <title>Draft genome sequence of the Termite Coptotermes fromosanus.</title>
        <authorList>
            <person name="Itakura S."/>
            <person name="Yosikawa Y."/>
            <person name="Umezawa K."/>
        </authorList>
    </citation>
    <scope>NUCLEOTIDE SEQUENCE [LARGE SCALE GENOMIC DNA]</scope>
</reference>
<keyword evidence="8" id="KW-1133">Transmembrane helix</keyword>
<evidence type="ECO:0000256" key="3">
    <source>
        <dbReference type="ARBA" id="ARBA00022448"/>
    </source>
</evidence>
<dbReference type="GO" id="GO:0006898">
    <property type="term" value="P:receptor-mediated endocytosis"/>
    <property type="evidence" value="ECO:0007669"/>
    <property type="project" value="TreeGrafter"/>
</dbReference>
<proteinExistence type="predicted"/>
<dbReference type="EMBL" id="BLKM01003820">
    <property type="protein sequence ID" value="GFG29774.1"/>
    <property type="molecule type" value="Genomic_DNA"/>
</dbReference>
<keyword evidence="5" id="KW-0812">Transmembrane</keyword>
<keyword evidence="11" id="KW-1185">Reference proteome</keyword>
<dbReference type="Pfam" id="PF14828">
    <property type="entry name" value="Amnionless"/>
    <property type="match status" value="1"/>
</dbReference>
<evidence type="ECO:0000256" key="4">
    <source>
        <dbReference type="ARBA" id="ARBA00022475"/>
    </source>
</evidence>
<sequence>VQRRTPFESRLLVCADIVFTRSWSAAWLDPANWKTEGRRTAEAVPHLERIPCTHDRIVFPEGSSFRVRLPDVAVTVGRISLLGQVLSHPNQSVSS</sequence>
<evidence type="ECO:0000256" key="8">
    <source>
        <dbReference type="ARBA" id="ARBA00022989"/>
    </source>
</evidence>
<evidence type="ECO:0000256" key="5">
    <source>
        <dbReference type="ARBA" id="ARBA00022692"/>
    </source>
</evidence>
<name>A0A6L2PBF8_COPFO</name>
<evidence type="ECO:0000256" key="1">
    <source>
        <dbReference type="ARBA" id="ARBA00004251"/>
    </source>
</evidence>
<organism evidence="10 11">
    <name type="scientific">Coptotermes formosanus</name>
    <name type="common">Formosan subterranean termite</name>
    <dbReference type="NCBI Taxonomy" id="36987"/>
    <lineage>
        <taxon>Eukaryota</taxon>
        <taxon>Metazoa</taxon>
        <taxon>Ecdysozoa</taxon>
        <taxon>Arthropoda</taxon>
        <taxon>Hexapoda</taxon>
        <taxon>Insecta</taxon>
        <taxon>Pterygota</taxon>
        <taxon>Neoptera</taxon>
        <taxon>Polyneoptera</taxon>
        <taxon>Dictyoptera</taxon>
        <taxon>Blattodea</taxon>
        <taxon>Blattoidea</taxon>
        <taxon>Termitoidae</taxon>
        <taxon>Rhinotermitidae</taxon>
        <taxon>Coptotermes</taxon>
    </lineage>
</organism>
<evidence type="ECO:0000313" key="10">
    <source>
        <dbReference type="EMBL" id="GFG29774.1"/>
    </source>
</evidence>
<evidence type="ECO:0000256" key="6">
    <source>
        <dbReference type="ARBA" id="ARBA00022729"/>
    </source>
</evidence>
<feature type="non-terminal residue" evidence="10">
    <location>
        <position position="1"/>
    </location>
</feature>
<dbReference type="GO" id="GO:0015031">
    <property type="term" value="P:protein transport"/>
    <property type="evidence" value="ECO:0007669"/>
    <property type="project" value="UniProtKB-KW"/>
</dbReference>
<evidence type="ECO:0000313" key="11">
    <source>
        <dbReference type="Proteomes" id="UP000502823"/>
    </source>
</evidence>
<evidence type="ECO:0000256" key="9">
    <source>
        <dbReference type="ARBA" id="ARBA00023136"/>
    </source>
</evidence>
<dbReference type="InParanoid" id="A0A6L2PBF8"/>
<dbReference type="PANTHER" id="PTHR14995">
    <property type="entry name" value="AMNIONLESS"/>
    <property type="match status" value="1"/>
</dbReference>
<keyword evidence="9" id="KW-0472">Membrane</keyword>
<dbReference type="GO" id="GO:0030139">
    <property type="term" value="C:endocytic vesicle"/>
    <property type="evidence" value="ECO:0007669"/>
    <property type="project" value="TreeGrafter"/>
</dbReference>
<keyword evidence="4" id="KW-1003">Cell membrane</keyword>
<dbReference type="InterPro" id="IPR026112">
    <property type="entry name" value="AMN"/>
</dbReference>
<dbReference type="PANTHER" id="PTHR14995:SF2">
    <property type="entry name" value="PROTEIN AMNIONLESS"/>
    <property type="match status" value="1"/>
</dbReference>